<dbReference type="Proteomes" id="UP000292235">
    <property type="component" value="Chromosome"/>
</dbReference>
<dbReference type="CDD" id="cd17535">
    <property type="entry name" value="REC_NarL-like"/>
    <property type="match status" value="1"/>
</dbReference>
<keyword evidence="1 3" id="KW-0597">Phosphoprotein</keyword>
<dbReference type="AlphaFoldDB" id="A0A4P6Q701"/>
<dbReference type="SUPFAM" id="SSF46894">
    <property type="entry name" value="C-terminal effector domain of the bipartite response regulators"/>
    <property type="match status" value="1"/>
</dbReference>
<name>A0A4P6Q701_9ACTN</name>
<dbReference type="GO" id="GO:0000160">
    <property type="term" value="P:phosphorelay signal transduction system"/>
    <property type="evidence" value="ECO:0007669"/>
    <property type="project" value="InterPro"/>
</dbReference>
<reference evidence="7 8" key="1">
    <citation type="submission" date="2019-02" db="EMBL/GenBank/DDBJ databases">
        <authorList>
            <person name="Khodamoradi S."/>
            <person name="Hahnke R.L."/>
            <person name="Kaempfer P."/>
            <person name="Schumann P."/>
            <person name="Rohde M."/>
            <person name="Steinert M."/>
            <person name="Luzhetskyy A."/>
            <person name="Wink J."/>
            <person name="Ruckert C."/>
        </authorList>
    </citation>
    <scope>NUCLEOTIDE SEQUENCE [LARGE SCALE GENOMIC DNA]</scope>
    <source>
        <strain evidence="7 8">M2</strain>
    </source>
</reference>
<dbReference type="GO" id="GO:0006355">
    <property type="term" value="P:regulation of DNA-templated transcription"/>
    <property type="evidence" value="ECO:0007669"/>
    <property type="project" value="InterPro"/>
</dbReference>
<feature type="domain" description="Response regulatory" evidence="6">
    <location>
        <begin position="7"/>
        <end position="127"/>
    </location>
</feature>
<dbReference type="InterPro" id="IPR000792">
    <property type="entry name" value="Tscrpt_reg_LuxR_C"/>
</dbReference>
<evidence type="ECO:0000313" key="8">
    <source>
        <dbReference type="Proteomes" id="UP000292235"/>
    </source>
</evidence>
<evidence type="ECO:0000259" key="6">
    <source>
        <dbReference type="PROSITE" id="PS50110"/>
    </source>
</evidence>
<sequence>MTAAAVRVLIVDDQILLRQGLRKLLEVEEGVRIVGDARDGVAALDFLDGACEGALPDVALVDARMPRMDGVALIERMAAQYPGVAAVVLTTFDDDDYIFGGMRAGAKGYLLKDTPPDELVAAIRRAARGETVLGGAAAERIVGALLAGPADSGAGEAADSGGGAEPTPGSPAEAGLSERELEVARLVGTGAANREIARGLFITEGTAKNHVTSILRKLGLRDRTQLAVWVNRRPRD</sequence>
<keyword evidence="2" id="KW-0238">DNA-binding</keyword>
<dbReference type="GO" id="GO:0003677">
    <property type="term" value="F:DNA binding"/>
    <property type="evidence" value="ECO:0007669"/>
    <property type="project" value="UniProtKB-KW"/>
</dbReference>
<organism evidence="7 8">
    <name type="scientific">Streptomonospora litoralis</name>
    <dbReference type="NCBI Taxonomy" id="2498135"/>
    <lineage>
        <taxon>Bacteria</taxon>
        <taxon>Bacillati</taxon>
        <taxon>Actinomycetota</taxon>
        <taxon>Actinomycetes</taxon>
        <taxon>Streptosporangiales</taxon>
        <taxon>Nocardiopsidaceae</taxon>
        <taxon>Streptomonospora</taxon>
    </lineage>
</organism>
<evidence type="ECO:0000256" key="4">
    <source>
        <dbReference type="SAM" id="MobiDB-lite"/>
    </source>
</evidence>
<feature type="domain" description="HTH luxR-type" evidence="5">
    <location>
        <begin position="168"/>
        <end position="234"/>
    </location>
</feature>
<dbReference type="InterPro" id="IPR039420">
    <property type="entry name" value="WalR-like"/>
</dbReference>
<dbReference type="KEGG" id="strr:EKD16_17165"/>
<protein>
    <submittedName>
        <fullName evidence="7">Transcriptional regulatory protein DegU</fullName>
    </submittedName>
</protein>
<dbReference type="InterPro" id="IPR058245">
    <property type="entry name" value="NreC/VraR/RcsB-like_REC"/>
</dbReference>
<evidence type="ECO:0000313" key="7">
    <source>
        <dbReference type="EMBL" id="QBI55201.1"/>
    </source>
</evidence>
<dbReference type="PANTHER" id="PTHR43214:SF43">
    <property type="entry name" value="TWO-COMPONENT RESPONSE REGULATOR"/>
    <property type="match status" value="1"/>
</dbReference>
<proteinExistence type="predicted"/>
<dbReference type="OrthoDB" id="3525633at2"/>
<dbReference type="PROSITE" id="PS50110">
    <property type="entry name" value="RESPONSE_REGULATORY"/>
    <property type="match status" value="1"/>
</dbReference>
<evidence type="ECO:0000256" key="3">
    <source>
        <dbReference type="PROSITE-ProRule" id="PRU00169"/>
    </source>
</evidence>
<dbReference type="Gene3D" id="3.40.50.2300">
    <property type="match status" value="1"/>
</dbReference>
<accession>A0A4P6Q701</accession>
<evidence type="ECO:0000256" key="2">
    <source>
        <dbReference type="ARBA" id="ARBA00023125"/>
    </source>
</evidence>
<dbReference type="InterPro" id="IPR011006">
    <property type="entry name" value="CheY-like_superfamily"/>
</dbReference>
<gene>
    <name evidence="7" type="primary">degU10</name>
    <name evidence="7" type="ORF">EKD16_17165</name>
</gene>
<evidence type="ECO:0000256" key="1">
    <source>
        <dbReference type="ARBA" id="ARBA00022553"/>
    </source>
</evidence>
<dbReference type="PRINTS" id="PR00038">
    <property type="entry name" value="HTHLUXR"/>
</dbReference>
<dbReference type="SMART" id="SM00421">
    <property type="entry name" value="HTH_LUXR"/>
    <property type="match status" value="1"/>
</dbReference>
<feature type="modified residue" description="4-aspartylphosphate" evidence="3">
    <location>
        <position position="62"/>
    </location>
</feature>
<dbReference type="RefSeq" id="WP_131099249.1">
    <property type="nucleotide sequence ID" value="NZ_CP036455.1"/>
</dbReference>
<feature type="region of interest" description="Disordered" evidence="4">
    <location>
        <begin position="153"/>
        <end position="177"/>
    </location>
</feature>
<dbReference type="SUPFAM" id="SSF52172">
    <property type="entry name" value="CheY-like"/>
    <property type="match status" value="1"/>
</dbReference>
<evidence type="ECO:0000259" key="5">
    <source>
        <dbReference type="PROSITE" id="PS50043"/>
    </source>
</evidence>
<dbReference type="PROSITE" id="PS50043">
    <property type="entry name" value="HTH_LUXR_2"/>
    <property type="match status" value="1"/>
</dbReference>
<dbReference type="InterPro" id="IPR016032">
    <property type="entry name" value="Sig_transdc_resp-reg_C-effctor"/>
</dbReference>
<dbReference type="SMART" id="SM00448">
    <property type="entry name" value="REC"/>
    <property type="match status" value="1"/>
</dbReference>
<keyword evidence="8" id="KW-1185">Reference proteome</keyword>
<dbReference type="PANTHER" id="PTHR43214">
    <property type="entry name" value="TWO-COMPONENT RESPONSE REGULATOR"/>
    <property type="match status" value="1"/>
</dbReference>
<dbReference type="CDD" id="cd06170">
    <property type="entry name" value="LuxR_C_like"/>
    <property type="match status" value="1"/>
</dbReference>
<dbReference type="Pfam" id="PF00196">
    <property type="entry name" value="GerE"/>
    <property type="match status" value="1"/>
</dbReference>
<dbReference type="EMBL" id="CP036455">
    <property type="protein sequence ID" value="QBI55201.1"/>
    <property type="molecule type" value="Genomic_DNA"/>
</dbReference>
<dbReference type="InterPro" id="IPR001789">
    <property type="entry name" value="Sig_transdc_resp-reg_receiver"/>
</dbReference>
<dbReference type="Pfam" id="PF00072">
    <property type="entry name" value="Response_reg"/>
    <property type="match status" value="1"/>
</dbReference>